<dbReference type="PANTHER" id="PTHR33337:SF40">
    <property type="entry name" value="CENP-V_GFA DOMAIN-CONTAINING PROTEIN-RELATED"/>
    <property type="match status" value="1"/>
</dbReference>
<dbReference type="SUPFAM" id="SSF51316">
    <property type="entry name" value="Mss4-like"/>
    <property type="match status" value="1"/>
</dbReference>
<keyword evidence="7" id="KW-1185">Reference proteome</keyword>
<protein>
    <submittedName>
        <fullName evidence="6">GFA family protein</fullName>
    </submittedName>
</protein>
<dbReference type="PROSITE" id="PS51891">
    <property type="entry name" value="CENP_V_GFA"/>
    <property type="match status" value="1"/>
</dbReference>
<dbReference type="PANTHER" id="PTHR33337">
    <property type="entry name" value="GFA DOMAIN-CONTAINING PROTEIN"/>
    <property type="match status" value="1"/>
</dbReference>
<reference evidence="7" key="1">
    <citation type="submission" date="2020-06" db="EMBL/GenBank/DDBJ databases">
        <title>Thalassolituus marinus alknpb1M-1, a hydrocarbon-degrading bacterium isolated from the deep-sea overlying water using an in-situ strategy from the South China Sea basin.</title>
        <authorList>
            <person name="Dong C."/>
            <person name="Chen Y."/>
            <person name="Shao Z."/>
        </authorList>
    </citation>
    <scope>NUCLEOTIDE SEQUENCE [LARGE SCALE GENOMIC DNA]</scope>
    <source>
        <strain evidence="7">alknpb1M-1</strain>
    </source>
</reference>
<dbReference type="RefSeq" id="WP_145469215.1">
    <property type="nucleotide sequence ID" value="NZ_CP054475.1"/>
</dbReference>
<evidence type="ECO:0000256" key="2">
    <source>
        <dbReference type="ARBA" id="ARBA00022723"/>
    </source>
</evidence>
<organism evidence="6 7">
    <name type="scientific">Thalassolituus hydrocarboniclasticus</name>
    <dbReference type="NCBI Taxonomy" id="2742796"/>
    <lineage>
        <taxon>Bacteria</taxon>
        <taxon>Pseudomonadati</taxon>
        <taxon>Pseudomonadota</taxon>
        <taxon>Gammaproteobacteria</taxon>
        <taxon>Oceanospirillales</taxon>
        <taxon>Oceanospirillaceae</taxon>
        <taxon>Thalassolituus</taxon>
    </lineage>
</organism>
<evidence type="ECO:0000259" key="5">
    <source>
        <dbReference type="PROSITE" id="PS51891"/>
    </source>
</evidence>
<proteinExistence type="inferred from homology"/>
<dbReference type="InterPro" id="IPR006913">
    <property type="entry name" value="CENP-V/GFA"/>
</dbReference>
<evidence type="ECO:0000256" key="4">
    <source>
        <dbReference type="ARBA" id="ARBA00023239"/>
    </source>
</evidence>
<evidence type="ECO:0000256" key="1">
    <source>
        <dbReference type="ARBA" id="ARBA00005495"/>
    </source>
</evidence>
<evidence type="ECO:0000313" key="7">
    <source>
        <dbReference type="Proteomes" id="UP001065322"/>
    </source>
</evidence>
<dbReference type="Proteomes" id="UP001065322">
    <property type="component" value="Chromosome"/>
</dbReference>
<comment type="similarity">
    <text evidence="1">Belongs to the Gfa family.</text>
</comment>
<dbReference type="InterPro" id="IPR011057">
    <property type="entry name" value="Mss4-like_sf"/>
</dbReference>
<gene>
    <name evidence="6" type="ORF">HUF19_05545</name>
</gene>
<sequence>MLHGSCCCGAVKFTLSSPPTMMGTCHCTRCRKVGASALVFVKRDAFQLTSGADVISTYKPEAPYMYNRCFCSKCGTSLGEVTSDNETFPVSANCFDDELNLSNSFHEFVKEKPHWYKIGDEAKQFQEHPHS</sequence>
<keyword evidence="4" id="KW-0456">Lyase</keyword>
<dbReference type="EMBL" id="CP054475">
    <property type="protein sequence ID" value="UXD86939.1"/>
    <property type="molecule type" value="Genomic_DNA"/>
</dbReference>
<accession>A0ABY6A9A4</accession>
<keyword evidence="3" id="KW-0862">Zinc</keyword>
<dbReference type="Pfam" id="PF04828">
    <property type="entry name" value="GFA"/>
    <property type="match status" value="1"/>
</dbReference>
<evidence type="ECO:0000313" key="6">
    <source>
        <dbReference type="EMBL" id="UXD86939.1"/>
    </source>
</evidence>
<evidence type="ECO:0000256" key="3">
    <source>
        <dbReference type="ARBA" id="ARBA00022833"/>
    </source>
</evidence>
<feature type="domain" description="CENP-V/GFA" evidence="5">
    <location>
        <begin position="2"/>
        <end position="107"/>
    </location>
</feature>
<keyword evidence="2" id="KW-0479">Metal-binding</keyword>
<name>A0ABY6A9A4_9GAMM</name>
<dbReference type="Gene3D" id="3.90.1590.10">
    <property type="entry name" value="glutathione-dependent formaldehyde- activating enzyme (gfa)"/>
    <property type="match status" value="1"/>
</dbReference>